<dbReference type="Proteomes" id="UP001199424">
    <property type="component" value="Unassembled WGS sequence"/>
</dbReference>
<sequence length="272" mass="29250">MYELVLQFLTQIFGLMYSVLTEDLSDFSPHAYEYISILNTILKGFASSLMLVAFCVGYIQSAVSLIEQKTPIAIFKTLARLVIVNALVVRGTDIILMPMFSVVRSLTSRLIEAMGGQAGLLPNIDESSPGGVAGAIGELLSINILTGILYIAVIISGLVLLLTVFGRFLKVYVYMSIAPVPLAFFAGGNVTAMYGRNYIKNVFGVCMEAVTMVIAIQLFCAIADDAVMTQVGGMLGFLGTMAKPVMLLLYLSSLSAIIKGADNMTHKLLGFV</sequence>
<protein>
    <recommendedName>
        <fullName evidence="4">Conjugal transfer protein TrbL</fullName>
    </recommendedName>
</protein>
<feature type="transmembrane region" description="Helical" evidence="1">
    <location>
        <begin position="235"/>
        <end position="258"/>
    </location>
</feature>
<keyword evidence="1" id="KW-0812">Transmembrane</keyword>
<feature type="transmembrane region" description="Helical" evidence="1">
    <location>
        <begin position="78"/>
        <end position="100"/>
    </location>
</feature>
<feature type="transmembrane region" description="Helical" evidence="1">
    <location>
        <begin position="45"/>
        <end position="66"/>
    </location>
</feature>
<evidence type="ECO:0000256" key="1">
    <source>
        <dbReference type="SAM" id="Phobius"/>
    </source>
</evidence>
<dbReference type="InterPro" id="IPR045798">
    <property type="entry name" value="TrbL_Firmicutes"/>
</dbReference>
<keyword evidence="1" id="KW-0472">Membrane</keyword>
<accession>A0AAE3ALW0</accession>
<evidence type="ECO:0000313" key="3">
    <source>
        <dbReference type="Proteomes" id="UP001199424"/>
    </source>
</evidence>
<keyword evidence="1" id="KW-1133">Transmembrane helix</keyword>
<dbReference type="EMBL" id="JAJEQC010000005">
    <property type="protein sequence ID" value="MCC2136584.1"/>
    <property type="molecule type" value="Genomic_DNA"/>
</dbReference>
<evidence type="ECO:0008006" key="4">
    <source>
        <dbReference type="Google" id="ProtNLM"/>
    </source>
</evidence>
<gene>
    <name evidence="2" type="ORF">LKD31_06095</name>
</gene>
<name>A0AAE3ALW0_9FIRM</name>
<comment type="caution">
    <text evidence="2">The sequence shown here is derived from an EMBL/GenBank/DDBJ whole genome shotgun (WGS) entry which is preliminary data.</text>
</comment>
<feature type="transmembrane region" description="Helical" evidence="1">
    <location>
        <begin position="144"/>
        <end position="164"/>
    </location>
</feature>
<evidence type="ECO:0000313" key="2">
    <source>
        <dbReference type="EMBL" id="MCC2136584.1"/>
    </source>
</evidence>
<feature type="transmembrane region" description="Helical" evidence="1">
    <location>
        <begin position="171"/>
        <end position="190"/>
    </location>
</feature>
<proteinExistence type="predicted"/>
<reference evidence="2" key="1">
    <citation type="submission" date="2021-10" db="EMBL/GenBank/DDBJ databases">
        <title>Anaerobic single-cell dispensing facilitates the cultivation of human gut bacteria.</title>
        <authorList>
            <person name="Afrizal A."/>
        </authorList>
    </citation>
    <scope>NUCLEOTIDE SEQUENCE</scope>
    <source>
        <strain evidence="2">CLA-AA-H250</strain>
    </source>
</reference>
<dbReference type="RefSeq" id="WP_308449045.1">
    <property type="nucleotide sequence ID" value="NZ_JAJEQC010000005.1"/>
</dbReference>
<feature type="transmembrane region" description="Helical" evidence="1">
    <location>
        <begin position="202"/>
        <end position="223"/>
    </location>
</feature>
<dbReference type="Pfam" id="PF19478">
    <property type="entry name" value="TrbL_2"/>
    <property type="match status" value="1"/>
</dbReference>
<organism evidence="2 3">
    <name type="scientific">Hominenteromicrobium mulieris</name>
    <dbReference type="NCBI Taxonomy" id="2885357"/>
    <lineage>
        <taxon>Bacteria</taxon>
        <taxon>Bacillati</taxon>
        <taxon>Bacillota</taxon>
        <taxon>Clostridia</taxon>
        <taxon>Eubacteriales</taxon>
        <taxon>Oscillospiraceae</taxon>
        <taxon>Hominenteromicrobium</taxon>
    </lineage>
</organism>
<dbReference type="AlphaFoldDB" id="A0AAE3ALW0"/>
<keyword evidence="3" id="KW-1185">Reference proteome</keyword>